<dbReference type="RefSeq" id="WP_187724536.1">
    <property type="nucleotide sequence ID" value="NZ_CP060783.1"/>
</dbReference>
<evidence type="ECO:0000313" key="1">
    <source>
        <dbReference type="EMBL" id="QNP48944.1"/>
    </source>
</evidence>
<sequence length="52" mass="5884">MYDGLVGKWLLDNVSVAFVKYRGASTADYLKIKKSNKKDPHLRVFSQALLVV</sequence>
<reference evidence="1 2" key="1">
    <citation type="submission" date="2020-08" db="EMBL/GenBank/DDBJ databases">
        <title>Genome sequence of Diaphorobacter aerolatus KACC 16536T.</title>
        <authorList>
            <person name="Hyun D.-W."/>
            <person name="Bae J.-W."/>
        </authorList>
    </citation>
    <scope>NUCLEOTIDE SEQUENCE [LARGE SCALE GENOMIC DNA]</scope>
    <source>
        <strain evidence="1 2">KACC 16536</strain>
    </source>
</reference>
<gene>
    <name evidence="1" type="ORF">H9K75_01735</name>
</gene>
<dbReference type="EMBL" id="CP060783">
    <property type="protein sequence ID" value="QNP48944.1"/>
    <property type="molecule type" value="Genomic_DNA"/>
</dbReference>
<keyword evidence="2" id="KW-1185">Reference proteome</keyword>
<proteinExistence type="predicted"/>
<organism evidence="1 2">
    <name type="scientific">Diaphorobacter aerolatus</name>
    <dbReference type="NCBI Taxonomy" id="1288495"/>
    <lineage>
        <taxon>Bacteria</taxon>
        <taxon>Pseudomonadati</taxon>
        <taxon>Pseudomonadota</taxon>
        <taxon>Betaproteobacteria</taxon>
        <taxon>Burkholderiales</taxon>
        <taxon>Comamonadaceae</taxon>
        <taxon>Diaphorobacter</taxon>
    </lineage>
</organism>
<protein>
    <submittedName>
        <fullName evidence="1">Uncharacterized protein</fullName>
    </submittedName>
</protein>
<dbReference type="AlphaFoldDB" id="A0A7H0GKX8"/>
<evidence type="ECO:0000313" key="2">
    <source>
        <dbReference type="Proteomes" id="UP000516028"/>
    </source>
</evidence>
<name>A0A7H0GKX8_9BURK</name>
<accession>A0A7H0GKX8</accession>
<dbReference type="KEGG" id="daer:H9K75_01735"/>
<dbReference type="Proteomes" id="UP000516028">
    <property type="component" value="Chromosome"/>
</dbReference>